<evidence type="ECO:0000313" key="2">
    <source>
        <dbReference type="EMBL" id="ATQ43446.1"/>
    </source>
</evidence>
<feature type="chain" id="PRO_5013655897" description="Lipoprotein" evidence="1">
    <location>
        <begin position="21"/>
        <end position="128"/>
    </location>
</feature>
<protein>
    <recommendedName>
        <fullName evidence="4">Lipoprotein</fullName>
    </recommendedName>
</protein>
<reference evidence="2 3" key="1">
    <citation type="submission" date="2017-10" db="EMBL/GenBank/DDBJ databases">
        <title>Genome sequence of Caulobacter mirabilis FWC38.</title>
        <authorList>
            <person name="Fiebig A."/>
            <person name="Crosson S."/>
        </authorList>
    </citation>
    <scope>NUCLEOTIDE SEQUENCE [LARGE SCALE GENOMIC DNA]</scope>
    <source>
        <strain evidence="2 3">FWC 38</strain>
    </source>
</reference>
<dbReference type="EMBL" id="CP024201">
    <property type="protein sequence ID" value="ATQ43446.1"/>
    <property type="molecule type" value="Genomic_DNA"/>
</dbReference>
<dbReference type="KEGG" id="cmb:CSW64_14015"/>
<accession>A0A2D2AZM0</accession>
<dbReference type="PROSITE" id="PS51257">
    <property type="entry name" value="PROKAR_LIPOPROTEIN"/>
    <property type="match status" value="1"/>
</dbReference>
<evidence type="ECO:0000256" key="1">
    <source>
        <dbReference type="SAM" id="SignalP"/>
    </source>
</evidence>
<dbReference type="RefSeq" id="WP_099622697.1">
    <property type="nucleotide sequence ID" value="NZ_CP024201.1"/>
</dbReference>
<dbReference type="Proteomes" id="UP000228945">
    <property type="component" value="Chromosome"/>
</dbReference>
<sequence length="128" mass="13833">MTLRIAAVTAVLAVSAVALAACGKPTLEAPLDTGVCYHVGTKTDGTHQFNVVARNMPNIENCAAQLEGMRLRFLRMGGQTREMAGAYQGSFIMLRRDGIYRAQKWGGTEYLMLVRSGDGRLIMPGAVQ</sequence>
<keyword evidence="1" id="KW-0732">Signal</keyword>
<gene>
    <name evidence="2" type="ORF">CSW64_14015</name>
</gene>
<feature type="signal peptide" evidence="1">
    <location>
        <begin position="1"/>
        <end position="20"/>
    </location>
</feature>
<name>A0A2D2AZM0_9CAUL</name>
<evidence type="ECO:0008006" key="4">
    <source>
        <dbReference type="Google" id="ProtNLM"/>
    </source>
</evidence>
<dbReference type="AlphaFoldDB" id="A0A2D2AZM0"/>
<organism evidence="2 3">
    <name type="scientific">Caulobacter mirabilis</name>
    <dbReference type="NCBI Taxonomy" id="69666"/>
    <lineage>
        <taxon>Bacteria</taxon>
        <taxon>Pseudomonadati</taxon>
        <taxon>Pseudomonadota</taxon>
        <taxon>Alphaproteobacteria</taxon>
        <taxon>Caulobacterales</taxon>
        <taxon>Caulobacteraceae</taxon>
        <taxon>Caulobacter</taxon>
    </lineage>
</organism>
<dbReference type="OrthoDB" id="7172955at2"/>
<proteinExistence type="predicted"/>
<evidence type="ECO:0000313" key="3">
    <source>
        <dbReference type="Proteomes" id="UP000228945"/>
    </source>
</evidence>
<keyword evidence="3" id="KW-1185">Reference proteome</keyword>